<name>A0A3D8J995_9HELI</name>
<evidence type="ECO:0000256" key="9">
    <source>
        <dbReference type="NCBIfam" id="TIGR03319"/>
    </source>
</evidence>
<protein>
    <recommendedName>
        <fullName evidence="8 9">Ribonuclease Y</fullName>
        <shortName evidence="8">RNase Y</shortName>
        <ecNumber evidence="8 9">3.1.-.-</ecNumber>
    </recommendedName>
</protein>
<dbReference type="InterPro" id="IPR022711">
    <property type="entry name" value="RNase_Y_N"/>
</dbReference>
<keyword evidence="7" id="KW-0472">Membrane</keyword>
<dbReference type="GO" id="GO:0006402">
    <property type="term" value="P:mRNA catabolic process"/>
    <property type="evidence" value="ECO:0007669"/>
    <property type="project" value="UniProtKB-UniRule"/>
</dbReference>
<evidence type="ECO:0000313" key="12">
    <source>
        <dbReference type="Proteomes" id="UP000256424"/>
    </source>
</evidence>
<dbReference type="GO" id="GO:0003723">
    <property type="term" value="F:RNA binding"/>
    <property type="evidence" value="ECO:0007669"/>
    <property type="project" value="UniProtKB-UniRule"/>
</dbReference>
<dbReference type="CDD" id="cd00077">
    <property type="entry name" value="HDc"/>
    <property type="match status" value="1"/>
</dbReference>
<dbReference type="SMART" id="SM00471">
    <property type="entry name" value="HDc"/>
    <property type="match status" value="1"/>
</dbReference>
<evidence type="ECO:0000256" key="3">
    <source>
        <dbReference type="ARBA" id="ARBA00022759"/>
    </source>
</evidence>
<dbReference type="PROSITE" id="PS50084">
    <property type="entry name" value="KH_TYPE_1"/>
    <property type="match status" value="1"/>
</dbReference>
<dbReference type="PANTHER" id="PTHR12826">
    <property type="entry name" value="RIBONUCLEASE Y"/>
    <property type="match status" value="1"/>
</dbReference>
<keyword evidence="3 8" id="KW-0255">Endonuclease</keyword>
<evidence type="ECO:0000256" key="8">
    <source>
        <dbReference type="HAMAP-Rule" id="MF_00335"/>
    </source>
</evidence>
<evidence type="ECO:0000256" key="5">
    <source>
        <dbReference type="ARBA" id="ARBA00022884"/>
    </source>
</evidence>
<evidence type="ECO:0000259" key="10">
    <source>
        <dbReference type="PROSITE" id="PS51831"/>
    </source>
</evidence>
<dbReference type="InterPro" id="IPR004088">
    <property type="entry name" value="KH_dom_type_1"/>
</dbReference>
<dbReference type="HAMAP" id="MF_00335">
    <property type="entry name" value="RNase_Y"/>
    <property type="match status" value="1"/>
</dbReference>
<dbReference type="Proteomes" id="UP000256424">
    <property type="component" value="Unassembled WGS sequence"/>
</dbReference>
<dbReference type="PROSITE" id="PS51831">
    <property type="entry name" value="HD"/>
    <property type="match status" value="1"/>
</dbReference>
<feature type="domain" description="HD" evidence="10">
    <location>
        <begin position="330"/>
        <end position="423"/>
    </location>
</feature>
<dbReference type="OrthoDB" id="9803205at2"/>
<dbReference type="PANTHER" id="PTHR12826:SF15">
    <property type="entry name" value="RIBONUCLEASE Y"/>
    <property type="match status" value="1"/>
</dbReference>
<gene>
    <name evidence="8 11" type="primary">rny</name>
    <name evidence="11" type="ORF">CQA66_00335</name>
</gene>
<dbReference type="InterPro" id="IPR006674">
    <property type="entry name" value="HD_domain"/>
</dbReference>
<dbReference type="AlphaFoldDB" id="A0A3D8J995"/>
<accession>A0A3D8J995</accession>
<organism evidence="11 12">
    <name type="scientific">Helicobacter aurati</name>
    <dbReference type="NCBI Taxonomy" id="137778"/>
    <lineage>
        <taxon>Bacteria</taxon>
        <taxon>Pseudomonadati</taxon>
        <taxon>Campylobacterota</taxon>
        <taxon>Epsilonproteobacteria</taxon>
        <taxon>Campylobacterales</taxon>
        <taxon>Helicobacteraceae</taxon>
        <taxon>Helicobacter</taxon>
    </lineage>
</organism>
<reference evidence="11 12" key="1">
    <citation type="submission" date="2018-04" db="EMBL/GenBank/DDBJ databases">
        <title>Novel Campyloabacter and Helicobacter Species and Strains.</title>
        <authorList>
            <person name="Mannion A.J."/>
            <person name="Shen Z."/>
            <person name="Fox J.G."/>
        </authorList>
    </citation>
    <scope>NUCLEOTIDE SEQUENCE [LARGE SCALE GENOMIC DNA]</scope>
    <source>
        <strain evidence="11 12">MIT 97-5075</strain>
    </source>
</reference>
<keyword evidence="4 8" id="KW-0378">Hydrolase</keyword>
<dbReference type="NCBIfam" id="TIGR03319">
    <property type="entry name" value="RNase_Y"/>
    <property type="match status" value="1"/>
</dbReference>
<evidence type="ECO:0000256" key="4">
    <source>
        <dbReference type="ARBA" id="ARBA00022801"/>
    </source>
</evidence>
<proteinExistence type="inferred from homology"/>
<dbReference type="NCBIfam" id="TIGR00277">
    <property type="entry name" value="HDIG"/>
    <property type="match status" value="1"/>
</dbReference>
<dbReference type="InterPro" id="IPR004087">
    <property type="entry name" value="KH_dom"/>
</dbReference>
<evidence type="ECO:0000313" key="11">
    <source>
        <dbReference type="EMBL" id="RDU73676.1"/>
    </source>
</evidence>
<dbReference type="SUPFAM" id="SSF54791">
    <property type="entry name" value="Eukaryotic type KH-domain (KH-domain type I)"/>
    <property type="match status" value="1"/>
</dbReference>
<sequence>MIDIVVCCIIGVLCIGLLAFFLIKRVFLSKINVILNQSHAKILSLESEIQRLMSCQFGSVKQDKIVEQQVQNQYRSHIAFPEIQSDDLEQQLTMQLQESQGNNHIIEETKRELLQCKDEQRKILMRYKQTTNELISVLENYTSLTKDEAKSILLRLLEDELHQQKVNLIRRYEREAKDEAEKRANFVIAQATTRFAGEYASERLINVVNLPSDDLKGRIIGKDGRNIKALEMISGVNIIIEDVSNVIILSSFNIYRRAIAAKTLEILIADGRIHPARIEEVYTKVREQIDEQTLQDAENIVIDLGIGNVHLELKRLIGKLRYRASFGQNALSHSLEVARIAGVIASELGGDWRLARRAGLLHDIGKALTDEIGGSHVDLGAAVCLRYKEHPVVINAIRAHHGHEESESIECSAVCTADILSAARPGARLEVVENYLNRVQDLERIAMQKFGVKQAYAINAGREIRVIVCAELIDDSQAVVLAREIVKDIQQQLQYHGGIKVNVIREVRAVEFA</sequence>
<keyword evidence="1" id="KW-0812">Transmembrane</keyword>
<comment type="similarity">
    <text evidence="8">Belongs to the RNase Y family.</text>
</comment>
<dbReference type="GO" id="GO:0005886">
    <property type="term" value="C:plasma membrane"/>
    <property type="evidence" value="ECO:0007669"/>
    <property type="project" value="UniProtKB-UniRule"/>
</dbReference>
<dbReference type="Pfam" id="PF01966">
    <property type="entry name" value="HD"/>
    <property type="match status" value="1"/>
</dbReference>
<dbReference type="InterPro" id="IPR003607">
    <property type="entry name" value="HD/PDEase_dom"/>
</dbReference>
<dbReference type="InterPro" id="IPR017705">
    <property type="entry name" value="Ribonuclease_Y"/>
</dbReference>
<dbReference type="RefSeq" id="WP_104762509.1">
    <property type="nucleotide sequence ID" value="NZ_FZPM01000005.1"/>
</dbReference>
<comment type="function">
    <text evidence="8">Endoribonuclease that initiates mRNA decay.</text>
</comment>
<dbReference type="Gene3D" id="1.10.3210.10">
    <property type="entry name" value="Hypothetical protein af1432"/>
    <property type="match status" value="1"/>
</dbReference>
<dbReference type="EMBL" id="NXLW01000001">
    <property type="protein sequence ID" value="RDU73676.1"/>
    <property type="molecule type" value="Genomic_DNA"/>
</dbReference>
<keyword evidence="5 8" id="KW-0694">RNA-binding</keyword>
<dbReference type="SUPFAM" id="SSF109604">
    <property type="entry name" value="HD-domain/PDEase-like"/>
    <property type="match status" value="1"/>
</dbReference>
<dbReference type="EC" id="3.1.-.-" evidence="8 9"/>
<dbReference type="InterPro" id="IPR036612">
    <property type="entry name" value="KH_dom_type_1_sf"/>
</dbReference>
<dbReference type="Pfam" id="PF12072">
    <property type="entry name" value="RNase_Y_N"/>
    <property type="match status" value="1"/>
</dbReference>
<evidence type="ECO:0000256" key="1">
    <source>
        <dbReference type="ARBA" id="ARBA00022692"/>
    </source>
</evidence>
<evidence type="ECO:0000256" key="2">
    <source>
        <dbReference type="ARBA" id="ARBA00022722"/>
    </source>
</evidence>
<evidence type="ECO:0000256" key="6">
    <source>
        <dbReference type="ARBA" id="ARBA00022989"/>
    </source>
</evidence>
<dbReference type="GO" id="GO:0016787">
    <property type="term" value="F:hydrolase activity"/>
    <property type="evidence" value="ECO:0007669"/>
    <property type="project" value="UniProtKB-KW"/>
</dbReference>
<keyword evidence="12" id="KW-1185">Reference proteome</keyword>
<dbReference type="Gene3D" id="3.30.1370.10">
    <property type="entry name" value="K Homology domain, type 1"/>
    <property type="match status" value="1"/>
</dbReference>
<dbReference type="SMART" id="SM00322">
    <property type="entry name" value="KH"/>
    <property type="match status" value="1"/>
</dbReference>
<evidence type="ECO:0000256" key="7">
    <source>
        <dbReference type="ARBA" id="ARBA00023136"/>
    </source>
</evidence>
<dbReference type="GO" id="GO:0004521">
    <property type="term" value="F:RNA endonuclease activity"/>
    <property type="evidence" value="ECO:0007669"/>
    <property type="project" value="UniProtKB-UniRule"/>
</dbReference>
<keyword evidence="6" id="KW-1133">Transmembrane helix</keyword>
<dbReference type="InterPro" id="IPR006675">
    <property type="entry name" value="HDIG_dom"/>
</dbReference>
<keyword evidence="2 8" id="KW-0540">Nuclease</keyword>
<dbReference type="Pfam" id="PF00013">
    <property type="entry name" value="KH_1"/>
    <property type="match status" value="1"/>
</dbReference>
<dbReference type="CDD" id="cd22431">
    <property type="entry name" value="KH-I_RNaseY"/>
    <property type="match status" value="1"/>
</dbReference>
<comment type="caution">
    <text evidence="11">The sequence shown here is derived from an EMBL/GenBank/DDBJ whole genome shotgun (WGS) entry which is preliminary data.</text>
</comment>